<evidence type="ECO:0000313" key="2">
    <source>
        <dbReference type="EMBL" id="KAF1976125.1"/>
    </source>
</evidence>
<sequence>MRWPMSCAWSLHWITCKTRTSHGRLRHSTGCDGQHRNVHGYIKGEKLPSGSFRTPSHIYTTTHFKAHHPTLQVFAKPTNQPVKPIFYTSFGNSVSSTLFNLLSNRITPPNNPTDTTMGCNIFHSRKHVAGIPWGEAPARKVSTAPSTRTSASASRGRLSVPESRARSRSRPASMDVIGNRGTSIGGGGY</sequence>
<gene>
    <name evidence="2" type="ORF">BU23DRAFT_552123</name>
</gene>
<dbReference type="EMBL" id="ML976668">
    <property type="protein sequence ID" value="KAF1976125.1"/>
    <property type="molecule type" value="Genomic_DNA"/>
</dbReference>
<feature type="compositionally biased region" description="Low complexity" evidence="1">
    <location>
        <begin position="142"/>
        <end position="159"/>
    </location>
</feature>
<keyword evidence="3" id="KW-1185">Reference proteome</keyword>
<proteinExistence type="predicted"/>
<feature type="compositionally biased region" description="Low complexity" evidence="1">
    <location>
        <begin position="170"/>
        <end position="182"/>
    </location>
</feature>
<feature type="region of interest" description="Disordered" evidence="1">
    <location>
        <begin position="135"/>
        <end position="189"/>
    </location>
</feature>
<organism evidence="2 3">
    <name type="scientific">Bimuria novae-zelandiae CBS 107.79</name>
    <dbReference type="NCBI Taxonomy" id="1447943"/>
    <lineage>
        <taxon>Eukaryota</taxon>
        <taxon>Fungi</taxon>
        <taxon>Dikarya</taxon>
        <taxon>Ascomycota</taxon>
        <taxon>Pezizomycotina</taxon>
        <taxon>Dothideomycetes</taxon>
        <taxon>Pleosporomycetidae</taxon>
        <taxon>Pleosporales</taxon>
        <taxon>Massarineae</taxon>
        <taxon>Didymosphaeriaceae</taxon>
        <taxon>Bimuria</taxon>
    </lineage>
</organism>
<evidence type="ECO:0000256" key="1">
    <source>
        <dbReference type="SAM" id="MobiDB-lite"/>
    </source>
</evidence>
<accession>A0A6A5VGF0</accession>
<dbReference type="AlphaFoldDB" id="A0A6A5VGF0"/>
<reference evidence="2" key="1">
    <citation type="journal article" date="2020" name="Stud. Mycol.">
        <title>101 Dothideomycetes genomes: a test case for predicting lifestyles and emergence of pathogens.</title>
        <authorList>
            <person name="Haridas S."/>
            <person name="Albert R."/>
            <person name="Binder M."/>
            <person name="Bloem J."/>
            <person name="Labutti K."/>
            <person name="Salamov A."/>
            <person name="Andreopoulos B."/>
            <person name="Baker S."/>
            <person name="Barry K."/>
            <person name="Bills G."/>
            <person name="Bluhm B."/>
            <person name="Cannon C."/>
            <person name="Castanera R."/>
            <person name="Culley D."/>
            <person name="Daum C."/>
            <person name="Ezra D."/>
            <person name="Gonzalez J."/>
            <person name="Henrissat B."/>
            <person name="Kuo A."/>
            <person name="Liang C."/>
            <person name="Lipzen A."/>
            <person name="Lutzoni F."/>
            <person name="Magnuson J."/>
            <person name="Mondo S."/>
            <person name="Nolan M."/>
            <person name="Ohm R."/>
            <person name="Pangilinan J."/>
            <person name="Park H.-J."/>
            <person name="Ramirez L."/>
            <person name="Alfaro M."/>
            <person name="Sun H."/>
            <person name="Tritt A."/>
            <person name="Yoshinaga Y."/>
            <person name="Zwiers L.-H."/>
            <person name="Turgeon B."/>
            <person name="Goodwin S."/>
            <person name="Spatafora J."/>
            <person name="Crous P."/>
            <person name="Grigoriev I."/>
        </authorList>
    </citation>
    <scope>NUCLEOTIDE SEQUENCE</scope>
    <source>
        <strain evidence="2">CBS 107.79</strain>
    </source>
</reference>
<protein>
    <submittedName>
        <fullName evidence="2">Uncharacterized protein</fullName>
    </submittedName>
</protein>
<dbReference type="Proteomes" id="UP000800036">
    <property type="component" value="Unassembled WGS sequence"/>
</dbReference>
<evidence type="ECO:0000313" key="3">
    <source>
        <dbReference type="Proteomes" id="UP000800036"/>
    </source>
</evidence>
<name>A0A6A5VGF0_9PLEO</name>